<organism evidence="2 3">
    <name type="scientific">Ophiophagus hannah</name>
    <name type="common">King cobra</name>
    <name type="synonym">Naja hannah</name>
    <dbReference type="NCBI Taxonomy" id="8665"/>
    <lineage>
        <taxon>Eukaryota</taxon>
        <taxon>Metazoa</taxon>
        <taxon>Chordata</taxon>
        <taxon>Craniata</taxon>
        <taxon>Vertebrata</taxon>
        <taxon>Euteleostomi</taxon>
        <taxon>Lepidosauria</taxon>
        <taxon>Squamata</taxon>
        <taxon>Bifurcata</taxon>
        <taxon>Unidentata</taxon>
        <taxon>Episquamata</taxon>
        <taxon>Toxicofera</taxon>
        <taxon>Serpentes</taxon>
        <taxon>Colubroidea</taxon>
        <taxon>Elapidae</taxon>
        <taxon>Elapinae</taxon>
        <taxon>Ophiophagus</taxon>
    </lineage>
</organism>
<dbReference type="AlphaFoldDB" id="V8NUY9"/>
<accession>V8NUY9</accession>
<evidence type="ECO:0000256" key="1">
    <source>
        <dbReference type="SAM" id="MobiDB-lite"/>
    </source>
</evidence>
<gene>
    <name evidence="2" type="ORF">L345_08877</name>
</gene>
<keyword evidence="3" id="KW-1185">Reference proteome</keyword>
<evidence type="ECO:0000313" key="3">
    <source>
        <dbReference type="Proteomes" id="UP000018936"/>
    </source>
</evidence>
<name>V8NUY9_OPHHA</name>
<dbReference type="Proteomes" id="UP000018936">
    <property type="component" value="Unassembled WGS sequence"/>
</dbReference>
<dbReference type="EMBL" id="AZIM01001912">
    <property type="protein sequence ID" value="ETE65372.1"/>
    <property type="molecule type" value="Genomic_DNA"/>
</dbReference>
<comment type="caution">
    <text evidence="2">The sequence shown here is derived from an EMBL/GenBank/DDBJ whole genome shotgun (WGS) entry which is preliminary data.</text>
</comment>
<feature type="region of interest" description="Disordered" evidence="1">
    <location>
        <begin position="115"/>
        <end position="153"/>
    </location>
</feature>
<reference evidence="2 3" key="1">
    <citation type="journal article" date="2013" name="Proc. Natl. Acad. Sci. U.S.A.">
        <title>The king cobra genome reveals dynamic gene evolution and adaptation in the snake venom system.</title>
        <authorList>
            <person name="Vonk F.J."/>
            <person name="Casewell N.R."/>
            <person name="Henkel C.V."/>
            <person name="Heimberg A.M."/>
            <person name="Jansen H.J."/>
            <person name="McCleary R.J."/>
            <person name="Kerkkamp H.M."/>
            <person name="Vos R.A."/>
            <person name="Guerreiro I."/>
            <person name="Calvete J.J."/>
            <person name="Wuster W."/>
            <person name="Woods A.E."/>
            <person name="Logan J.M."/>
            <person name="Harrison R.A."/>
            <person name="Castoe T.A."/>
            <person name="de Koning A.P."/>
            <person name="Pollock D.D."/>
            <person name="Yandell M."/>
            <person name="Calderon D."/>
            <person name="Renjifo C."/>
            <person name="Currier R.B."/>
            <person name="Salgado D."/>
            <person name="Pla D."/>
            <person name="Sanz L."/>
            <person name="Hyder A.S."/>
            <person name="Ribeiro J.M."/>
            <person name="Arntzen J.W."/>
            <person name="van den Thillart G.E."/>
            <person name="Boetzer M."/>
            <person name="Pirovano W."/>
            <person name="Dirks R.P."/>
            <person name="Spaink H.P."/>
            <person name="Duboule D."/>
            <person name="McGlinn E."/>
            <person name="Kini R.M."/>
            <person name="Richardson M.K."/>
        </authorList>
    </citation>
    <scope>NUCLEOTIDE SEQUENCE</scope>
    <source>
        <tissue evidence="2">Blood</tissue>
    </source>
</reference>
<feature type="compositionally biased region" description="Basic and acidic residues" evidence="1">
    <location>
        <begin position="121"/>
        <end position="153"/>
    </location>
</feature>
<feature type="non-terminal residue" evidence="2">
    <location>
        <position position="1"/>
    </location>
</feature>
<sequence>MILCRAFFVRSRAAPIPCKDAACQDALHGAAVVGQKLDAEGWAGGDVKMGLGLLLDLETALSSSMVNSSTLLMRSSFPPRAKCEAKPSLRPAPSRPHMFRCRSWLPKERKKGRDTFSNAYFERKTQGRKNVREGRKGGWLDMGKGRKEGRKVG</sequence>
<proteinExistence type="predicted"/>
<protein>
    <submittedName>
        <fullName evidence="2">Uncharacterized protein</fullName>
    </submittedName>
</protein>
<evidence type="ECO:0000313" key="2">
    <source>
        <dbReference type="EMBL" id="ETE65372.1"/>
    </source>
</evidence>